<sequence>MNEKVSKFAIATAILIAPAAGTALEASAQVAAVQSQSAAHTESERAATAALEDTAKLDSTVRASSIPGPIQELTYASPGFSPNVIAKTPM</sequence>
<dbReference type="OrthoDB" id="9881807at2"/>
<name>A0A7X3FFW2_9BACL</name>
<dbReference type="Proteomes" id="UP000490800">
    <property type="component" value="Unassembled WGS sequence"/>
</dbReference>
<accession>A0A7X3FFW2</accession>
<evidence type="ECO:0000313" key="3">
    <source>
        <dbReference type="Proteomes" id="UP000490800"/>
    </source>
</evidence>
<evidence type="ECO:0000256" key="1">
    <source>
        <dbReference type="SAM" id="SignalP"/>
    </source>
</evidence>
<protein>
    <submittedName>
        <fullName evidence="2">Uncharacterized protein</fullName>
    </submittedName>
</protein>
<feature type="signal peptide" evidence="1">
    <location>
        <begin position="1"/>
        <end position="28"/>
    </location>
</feature>
<keyword evidence="3" id="KW-1185">Reference proteome</keyword>
<reference evidence="2 3" key="1">
    <citation type="journal article" date="2019" name="Microorganisms">
        <title>Paenibacillus lutrae sp. nov., A Chitinolytic Species Isolated from A River Otter in Castril Natural Park, Granada, Spain.</title>
        <authorList>
            <person name="Rodriguez M."/>
            <person name="Reina J.C."/>
            <person name="Bejar V."/>
            <person name="Llamas I."/>
        </authorList>
    </citation>
    <scope>NUCLEOTIDE SEQUENCE [LARGE SCALE GENOMIC DNA]</scope>
    <source>
        <strain evidence="2 3">N10</strain>
    </source>
</reference>
<gene>
    <name evidence="2" type="ORF">EDM21_04745</name>
</gene>
<feature type="chain" id="PRO_5038999150" evidence="1">
    <location>
        <begin position="29"/>
        <end position="90"/>
    </location>
</feature>
<dbReference type="EMBL" id="RHLK01000002">
    <property type="protein sequence ID" value="MVO98832.1"/>
    <property type="molecule type" value="Genomic_DNA"/>
</dbReference>
<evidence type="ECO:0000313" key="2">
    <source>
        <dbReference type="EMBL" id="MVO98832.1"/>
    </source>
</evidence>
<proteinExistence type="predicted"/>
<organism evidence="2 3">
    <name type="scientific">Paenibacillus lutrae</name>
    <dbReference type="NCBI Taxonomy" id="2078573"/>
    <lineage>
        <taxon>Bacteria</taxon>
        <taxon>Bacillati</taxon>
        <taxon>Bacillota</taxon>
        <taxon>Bacilli</taxon>
        <taxon>Bacillales</taxon>
        <taxon>Paenibacillaceae</taxon>
        <taxon>Paenibacillus</taxon>
    </lineage>
</organism>
<keyword evidence="1" id="KW-0732">Signal</keyword>
<dbReference type="RefSeq" id="WP_157333337.1">
    <property type="nucleotide sequence ID" value="NZ_RHLK01000002.1"/>
</dbReference>
<dbReference type="AlphaFoldDB" id="A0A7X3FFW2"/>
<comment type="caution">
    <text evidence="2">The sequence shown here is derived from an EMBL/GenBank/DDBJ whole genome shotgun (WGS) entry which is preliminary data.</text>
</comment>